<dbReference type="Proteomes" id="UP000317650">
    <property type="component" value="Chromosome 10"/>
</dbReference>
<protein>
    <submittedName>
        <fullName evidence="2">Uncharacterized protein</fullName>
    </submittedName>
</protein>
<organism evidence="2 3">
    <name type="scientific">Musa balbisiana</name>
    <name type="common">Banana</name>
    <dbReference type="NCBI Taxonomy" id="52838"/>
    <lineage>
        <taxon>Eukaryota</taxon>
        <taxon>Viridiplantae</taxon>
        <taxon>Streptophyta</taxon>
        <taxon>Embryophyta</taxon>
        <taxon>Tracheophyta</taxon>
        <taxon>Spermatophyta</taxon>
        <taxon>Magnoliopsida</taxon>
        <taxon>Liliopsida</taxon>
        <taxon>Zingiberales</taxon>
        <taxon>Musaceae</taxon>
        <taxon>Musa</taxon>
    </lineage>
</organism>
<feature type="region of interest" description="Disordered" evidence="1">
    <location>
        <begin position="131"/>
        <end position="152"/>
    </location>
</feature>
<accession>A0A4S8J138</accession>
<keyword evidence="3" id="KW-1185">Reference proteome</keyword>
<evidence type="ECO:0000313" key="3">
    <source>
        <dbReference type="Proteomes" id="UP000317650"/>
    </source>
</evidence>
<reference evidence="2 3" key="1">
    <citation type="journal article" date="2019" name="Nat. Plants">
        <title>Genome sequencing of Musa balbisiana reveals subgenome evolution and function divergence in polyploid bananas.</title>
        <authorList>
            <person name="Yao X."/>
        </authorList>
    </citation>
    <scope>NUCLEOTIDE SEQUENCE [LARGE SCALE GENOMIC DNA]</scope>
    <source>
        <strain evidence="3">cv. DH-PKW</strain>
        <tissue evidence="2">Leaves</tissue>
    </source>
</reference>
<gene>
    <name evidence="2" type="ORF">C4D60_Mb10t20730</name>
</gene>
<evidence type="ECO:0000313" key="2">
    <source>
        <dbReference type="EMBL" id="THU54032.1"/>
    </source>
</evidence>
<dbReference type="AlphaFoldDB" id="A0A4S8J138"/>
<evidence type="ECO:0000256" key="1">
    <source>
        <dbReference type="SAM" id="MobiDB-lite"/>
    </source>
</evidence>
<proteinExistence type="predicted"/>
<feature type="compositionally biased region" description="Basic and acidic residues" evidence="1">
    <location>
        <begin position="131"/>
        <end position="149"/>
    </location>
</feature>
<name>A0A4S8J138_MUSBA</name>
<sequence>MLFHGSFISDGADSYCMVPKTKGASRHMHLISEKHLMEELRRLNLRRRSWVQKALVWGKRTRRRVLLKNMPQCCHSSYHERERCTTEIVLVMDYPRAVLRLSVTRERVDEGRLPKERTKSKLEETLQCGGRDHKWRDHNSSSFHKDQKAMEMSPGGDMVQRIVVEQFVAMRYTRVESREGLYHTEGERLVMNGAKKVENAEANSKYQDKAEGQRLRNFIRPVSTSFSSR</sequence>
<dbReference type="EMBL" id="PYDT01000008">
    <property type="protein sequence ID" value="THU54032.1"/>
    <property type="molecule type" value="Genomic_DNA"/>
</dbReference>
<comment type="caution">
    <text evidence="2">The sequence shown here is derived from an EMBL/GenBank/DDBJ whole genome shotgun (WGS) entry which is preliminary data.</text>
</comment>